<gene>
    <name evidence="1" type="ORF">KO508_07415</name>
</gene>
<evidence type="ECO:0000313" key="1">
    <source>
        <dbReference type="EMBL" id="MBU2873840.1"/>
    </source>
</evidence>
<dbReference type="EMBL" id="JAHKPV010000007">
    <property type="protein sequence ID" value="MBU2873840.1"/>
    <property type="molecule type" value="Genomic_DNA"/>
</dbReference>
<evidence type="ECO:0000313" key="2">
    <source>
        <dbReference type="Proteomes" id="UP000753376"/>
    </source>
</evidence>
<organism evidence="1 2">
    <name type="scientific">Marinobacter salexigens</name>
    <dbReference type="NCBI Taxonomy" id="1925763"/>
    <lineage>
        <taxon>Bacteria</taxon>
        <taxon>Pseudomonadati</taxon>
        <taxon>Pseudomonadota</taxon>
        <taxon>Gammaproteobacteria</taxon>
        <taxon>Pseudomonadales</taxon>
        <taxon>Marinobacteraceae</taxon>
        <taxon>Marinobacter</taxon>
    </lineage>
</organism>
<comment type="caution">
    <text evidence="1">The sequence shown here is derived from an EMBL/GenBank/DDBJ whole genome shotgun (WGS) entry which is preliminary data.</text>
</comment>
<accession>A0ABS6A6M7</accession>
<keyword evidence="2" id="KW-1185">Reference proteome</keyword>
<evidence type="ECO:0008006" key="3">
    <source>
        <dbReference type="Google" id="ProtNLM"/>
    </source>
</evidence>
<dbReference type="RefSeq" id="WP_216007714.1">
    <property type="nucleotide sequence ID" value="NZ_JAHKPV010000007.1"/>
</dbReference>
<sequence>MNTVVQTPQRGVLGEAQSPMIKYETTAFTREALKRGMSRLAFDTKPTALLTLTVQEPRIRYRNDDGRWLVPDQTLMKKANNLLHFINSDLFGSKYRDKNKGFKGFGCIEKQANHQPHLHLAITNPMPPKFYLKAKKVLFKKLKKFSLFHESGTDLRLIGGDDADYWRIGDYLGKDGRLLTMGPAGVY</sequence>
<reference evidence="1 2" key="1">
    <citation type="submission" date="2021-05" db="EMBL/GenBank/DDBJ databases">
        <title>Draft genomes of bacteria isolated from model marine particles.</title>
        <authorList>
            <person name="Datta M.S."/>
            <person name="Schwartzman J.A."/>
            <person name="Enke T.N."/>
            <person name="Saavedra J."/>
            <person name="Cermak N."/>
            <person name="Cordero O.X."/>
        </authorList>
    </citation>
    <scope>NUCLEOTIDE SEQUENCE [LARGE SCALE GENOMIC DNA]</scope>
    <source>
        <strain evidence="1 2">D2M19</strain>
    </source>
</reference>
<name>A0ABS6A6M7_9GAMM</name>
<proteinExistence type="predicted"/>
<protein>
    <recommendedName>
        <fullName evidence="3">Transposase</fullName>
    </recommendedName>
</protein>
<dbReference type="Proteomes" id="UP000753376">
    <property type="component" value="Unassembled WGS sequence"/>
</dbReference>